<proteinExistence type="predicted"/>
<evidence type="ECO:0000313" key="3">
    <source>
        <dbReference type="Proteomes" id="UP000299102"/>
    </source>
</evidence>
<reference evidence="2 3" key="1">
    <citation type="journal article" date="2019" name="Commun. Biol.">
        <title>The bagworm genome reveals a unique fibroin gene that provides high tensile strength.</title>
        <authorList>
            <person name="Kono N."/>
            <person name="Nakamura H."/>
            <person name="Ohtoshi R."/>
            <person name="Tomita M."/>
            <person name="Numata K."/>
            <person name="Arakawa K."/>
        </authorList>
    </citation>
    <scope>NUCLEOTIDE SEQUENCE [LARGE SCALE GENOMIC DNA]</scope>
</reference>
<gene>
    <name evidence="2" type="ORF">EVAR_74252_1</name>
</gene>
<feature type="region of interest" description="Disordered" evidence="1">
    <location>
        <begin position="1"/>
        <end position="32"/>
    </location>
</feature>
<dbReference type="Proteomes" id="UP000299102">
    <property type="component" value="Unassembled WGS sequence"/>
</dbReference>
<comment type="caution">
    <text evidence="2">The sequence shown here is derived from an EMBL/GenBank/DDBJ whole genome shotgun (WGS) entry which is preliminary data.</text>
</comment>
<keyword evidence="3" id="KW-1185">Reference proteome</keyword>
<feature type="compositionally biased region" description="Basic residues" evidence="1">
    <location>
        <begin position="1"/>
        <end position="16"/>
    </location>
</feature>
<name>A0A4C1SES2_EUMVA</name>
<dbReference type="AlphaFoldDB" id="A0A4C1SES2"/>
<evidence type="ECO:0000313" key="2">
    <source>
        <dbReference type="EMBL" id="GBO99866.1"/>
    </source>
</evidence>
<accession>A0A4C1SES2</accession>
<protein>
    <submittedName>
        <fullName evidence="2">Uncharacterized protein</fullName>
    </submittedName>
</protein>
<evidence type="ECO:0000256" key="1">
    <source>
        <dbReference type="SAM" id="MobiDB-lite"/>
    </source>
</evidence>
<dbReference type="EMBL" id="BGZK01000004">
    <property type="protein sequence ID" value="GBO99866.1"/>
    <property type="molecule type" value="Genomic_DNA"/>
</dbReference>
<sequence>MCHTHTHPRARAHARLSRSLSRVAPTSVPVRRRAPTHVCRRPTLRARNKRKITWRRQEAVSRAAVGLPTRTRRLWVTLFLAYR</sequence>
<organism evidence="2 3">
    <name type="scientific">Eumeta variegata</name>
    <name type="common">Bagworm moth</name>
    <name type="synonym">Eumeta japonica</name>
    <dbReference type="NCBI Taxonomy" id="151549"/>
    <lineage>
        <taxon>Eukaryota</taxon>
        <taxon>Metazoa</taxon>
        <taxon>Ecdysozoa</taxon>
        <taxon>Arthropoda</taxon>
        <taxon>Hexapoda</taxon>
        <taxon>Insecta</taxon>
        <taxon>Pterygota</taxon>
        <taxon>Neoptera</taxon>
        <taxon>Endopterygota</taxon>
        <taxon>Lepidoptera</taxon>
        <taxon>Glossata</taxon>
        <taxon>Ditrysia</taxon>
        <taxon>Tineoidea</taxon>
        <taxon>Psychidae</taxon>
        <taxon>Oiketicinae</taxon>
        <taxon>Eumeta</taxon>
    </lineage>
</organism>